<feature type="transmembrane region" description="Helical" evidence="6">
    <location>
        <begin position="384"/>
        <end position="406"/>
    </location>
</feature>
<feature type="transmembrane region" description="Helical" evidence="6">
    <location>
        <begin position="46"/>
        <end position="67"/>
    </location>
</feature>
<feature type="domain" description="Major facilitator superfamily (MFS) profile" evidence="7">
    <location>
        <begin position="12"/>
        <end position="412"/>
    </location>
</feature>
<dbReference type="PANTHER" id="PTHR23505:SF79">
    <property type="entry name" value="PROTEIN SPINSTER"/>
    <property type="match status" value="1"/>
</dbReference>
<keyword evidence="4 6" id="KW-1133">Transmembrane helix</keyword>
<dbReference type="EMBL" id="CP059319">
    <property type="protein sequence ID" value="QTH20130.1"/>
    <property type="molecule type" value="Genomic_DNA"/>
</dbReference>
<feature type="transmembrane region" description="Helical" evidence="6">
    <location>
        <begin position="349"/>
        <end position="372"/>
    </location>
</feature>
<dbReference type="InterPro" id="IPR036259">
    <property type="entry name" value="MFS_trans_sf"/>
</dbReference>
<dbReference type="InterPro" id="IPR044770">
    <property type="entry name" value="MFS_spinster-like"/>
</dbReference>
<dbReference type="PROSITE" id="PS50850">
    <property type="entry name" value="MFS"/>
    <property type="match status" value="1"/>
</dbReference>
<evidence type="ECO:0000256" key="6">
    <source>
        <dbReference type="SAM" id="Phobius"/>
    </source>
</evidence>
<dbReference type="InterPro" id="IPR020846">
    <property type="entry name" value="MFS_dom"/>
</dbReference>
<feature type="transmembrane region" description="Helical" evidence="6">
    <location>
        <begin position="314"/>
        <end position="337"/>
    </location>
</feature>
<name>A0A975HC67_9SPHN</name>
<dbReference type="CDD" id="cd17328">
    <property type="entry name" value="MFS_spinster_like"/>
    <property type="match status" value="1"/>
</dbReference>
<dbReference type="SUPFAM" id="SSF103473">
    <property type="entry name" value="MFS general substrate transporter"/>
    <property type="match status" value="1"/>
</dbReference>
<dbReference type="GO" id="GO:0022857">
    <property type="term" value="F:transmembrane transporter activity"/>
    <property type="evidence" value="ECO:0007669"/>
    <property type="project" value="InterPro"/>
</dbReference>
<evidence type="ECO:0000256" key="3">
    <source>
        <dbReference type="ARBA" id="ARBA00022692"/>
    </source>
</evidence>
<feature type="transmembrane region" description="Helical" evidence="6">
    <location>
        <begin position="137"/>
        <end position="161"/>
    </location>
</feature>
<dbReference type="Gene3D" id="1.20.1250.20">
    <property type="entry name" value="MFS general substrate transporter like domains"/>
    <property type="match status" value="1"/>
</dbReference>
<keyword evidence="2" id="KW-0813">Transport</keyword>
<evidence type="ECO:0000259" key="7">
    <source>
        <dbReference type="PROSITE" id="PS50850"/>
    </source>
</evidence>
<protein>
    <submittedName>
        <fullName evidence="8">MFS transporter</fullName>
    </submittedName>
</protein>
<evidence type="ECO:0000313" key="9">
    <source>
        <dbReference type="Proteomes" id="UP000664914"/>
    </source>
</evidence>
<evidence type="ECO:0000256" key="2">
    <source>
        <dbReference type="ARBA" id="ARBA00022448"/>
    </source>
</evidence>
<accession>A0A975HC67</accession>
<dbReference type="PANTHER" id="PTHR23505">
    <property type="entry name" value="SPINSTER"/>
    <property type="match status" value="1"/>
</dbReference>
<dbReference type="Proteomes" id="UP000664914">
    <property type="component" value="Chromosome"/>
</dbReference>
<dbReference type="AlphaFoldDB" id="A0A975HC67"/>
<evidence type="ECO:0000256" key="5">
    <source>
        <dbReference type="ARBA" id="ARBA00023136"/>
    </source>
</evidence>
<reference evidence="8" key="2">
    <citation type="submission" date="2021-04" db="EMBL/GenBank/DDBJ databases">
        <title>Isolation and genomic analysis of the ibuprofen-degrading bacterium Sphingomonas strain MPO218.</title>
        <authorList>
            <person name="Aulestia M."/>
            <person name="Flores A."/>
            <person name="Mangas E.L."/>
            <person name="Perez-Pulido A.J."/>
            <person name="Santero E."/>
            <person name="Camacho E.M."/>
        </authorList>
    </citation>
    <scope>NUCLEOTIDE SEQUENCE</scope>
    <source>
        <strain evidence="8">MPO218</strain>
    </source>
</reference>
<feature type="transmembrane region" description="Helical" evidence="6">
    <location>
        <begin position="167"/>
        <end position="187"/>
    </location>
</feature>
<feature type="transmembrane region" description="Helical" evidence="6">
    <location>
        <begin position="255"/>
        <end position="276"/>
    </location>
</feature>
<gene>
    <name evidence="8" type="ORF">HRJ34_17425</name>
</gene>
<dbReference type="GO" id="GO:0016020">
    <property type="term" value="C:membrane"/>
    <property type="evidence" value="ECO:0007669"/>
    <property type="project" value="UniProtKB-SubCell"/>
</dbReference>
<dbReference type="Pfam" id="PF07690">
    <property type="entry name" value="MFS_1"/>
    <property type="match status" value="1"/>
</dbReference>
<evidence type="ECO:0000313" key="8">
    <source>
        <dbReference type="EMBL" id="QTH20130.1"/>
    </source>
</evidence>
<dbReference type="InterPro" id="IPR011701">
    <property type="entry name" value="MFS"/>
</dbReference>
<evidence type="ECO:0000256" key="1">
    <source>
        <dbReference type="ARBA" id="ARBA00004141"/>
    </source>
</evidence>
<reference evidence="8" key="1">
    <citation type="submission" date="2020-07" db="EMBL/GenBank/DDBJ databases">
        <authorList>
            <person name="Camacho E."/>
        </authorList>
    </citation>
    <scope>NUCLEOTIDE SEQUENCE</scope>
    <source>
        <strain evidence="8">MPO218</strain>
    </source>
</reference>
<feature type="transmembrane region" description="Helical" evidence="6">
    <location>
        <begin position="288"/>
        <end position="308"/>
    </location>
</feature>
<feature type="transmembrane region" description="Helical" evidence="6">
    <location>
        <begin position="220"/>
        <end position="243"/>
    </location>
</feature>
<organism evidence="8 9">
    <name type="scientific">Rhizorhabdus wittichii</name>
    <dbReference type="NCBI Taxonomy" id="160791"/>
    <lineage>
        <taxon>Bacteria</taxon>
        <taxon>Pseudomonadati</taxon>
        <taxon>Pseudomonadota</taxon>
        <taxon>Alphaproteobacteria</taxon>
        <taxon>Sphingomonadales</taxon>
        <taxon>Sphingomonadaceae</taxon>
        <taxon>Rhizorhabdus</taxon>
    </lineage>
</organism>
<keyword evidence="3 6" id="KW-0812">Transmembrane</keyword>
<evidence type="ECO:0000256" key="4">
    <source>
        <dbReference type="ARBA" id="ARBA00022989"/>
    </source>
</evidence>
<proteinExistence type="predicted"/>
<dbReference type="RefSeq" id="WP_208631967.1">
    <property type="nucleotide sequence ID" value="NZ_CP059319.1"/>
</dbReference>
<sequence length="424" mass="44848">MIEKKSRMRHYVLVVLCLVSVVNYIDRQILTILLEPIKKDLAVSDTVMGMLTGTAFSICYVLASFPIARLADKGARRTVLAACLALWSSMTALSGLAQSTLQLALARAGVAIGEAGAVPASQSLLSDIYPSERRATVFGILTAASAVGAGAGLFIGGWISAHFDWRTAFFVVGLPGLVLALFIRFTVAEPPRGQDLITVAAASTSHRVARILWDDICFRWLAGICTITGLVTYGVLGWVPAFFMRVHGMGTEEVGLWVGLASVIGQGGGHVMAGLLADHLARRDVRWYAWFAGIGTALSAPAGALFVLSGDVRVAIGAFVLFQMFKSMWLAPTYSIAYRLLPARMRATISATLTSCIILAGLGLGPLLIGVLNDLLSPSLHENAVRFSILLVVALMLPAGGAYGIVARLVGRADAAGALVPRPV</sequence>
<keyword evidence="5 6" id="KW-0472">Membrane</keyword>
<comment type="subcellular location">
    <subcellularLocation>
        <location evidence="1">Membrane</location>
        <topology evidence="1">Multi-pass membrane protein</topology>
    </subcellularLocation>
</comment>